<dbReference type="Pfam" id="PF06532">
    <property type="entry name" value="NrsF"/>
    <property type="match status" value="1"/>
</dbReference>
<keyword evidence="1" id="KW-0812">Transmembrane</keyword>
<dbReference type="EMBL" id="OBQD01000003">
    <property type="protein sequence ID" value="SOC36727.1"/>
    <property type="molecule type" value="Genomic_DNA"/>
</dbReference>
<evidence type="ECO:0000313" key="3">
    <source>
        <dbReference type="Proteomes" id="UP000219167"/>
    </source>
</evidence>
<gene>
    <name evidence="2" type="ORF">SAMN05892877_10365</name>
</gene>
<proteinExistence type="predicted"/>
<evidence type="ECO:0000313" key="2">
    <source>
        <dbReference type="EMBL" id="SOC36727.1"/>
    </source>
</evidence>
<keyword evidence="3" id="KW-1185">Reference proteome</keyword>
<name>A0A285U4W9_9HYPH</name>
<feature type="transmembrane region" description="Helical" evidence="1">
    <location>
        <begin position="95"/>
        <end position="116"/>
    </location>
</feature>
<dbReference type="AlphaFoldDB" id="A0A285U4W9"/>
<keyword evidence="1" id="KW-0472">Membrane</keyword>
<organism evidence="2 3">
    <name type="scientific">Rhizobium subbaraonis</name>
    <dbReference type="NCBI Taxonomy" id="908946"/>
    <lineage>
        <taxon>Bacteria</taxon>
        <taxon>Pseudomonadati</taxon>
        <taxon>Pseudomonadota</taxon>
        <taxon>Alphaproteobacteria</taxon>
        <taxon>Hyphomicrobiales</taxon>
        <taxon>Rhizobiaceae</taxon>
        <taxon>Rhizobium/Agrobacterium group</taxon>
        <taxon>Rhizobium</taxon>
    </lineage>
</organism>
<protein>
    <recommendedName>
        <fullName evidence="4">DUF1109 domain-containing protein</fullName>
    </recommendedName>
</protein>
<feature type="transmembrane region" description="Helical" evidence="1">
    <location>
        <begin position="33"/>
        <end position="52"/>
    </location>
</feature>
<reference evidence="2 3" key="1">
    <citation type="submission" date="2017-08" db="EMBL/GenBank/DDBJ databases">
        <authorList>
            <person name="de Groot N.N."/>
        </authorList>
    </citation>
    <scope>NUCLEOTIDE SEQUENCE [LARGE SCALE GENOMIC DNA]</scope>
    <source>
        <strain evidence="2 3">JC85</strain>
    </source>
</reference>
<feature type="transmembrane region" description="Helical" evidence="1">
    <location>
        <begin position="136"/>
        <end position="160"/>
    </location>
</feature>
<accession>A0A285U4W9</accession>
<feature type="transmembrane region" description="Helical" evidence="1">
    <location>
        <begin position="167"/>
        <end position="186"/>
    </location>
</feature>
<dbReference type="Proteomes" id="UP000219167">
    <property type="component" value="Unassembled WGS sequence"/>
</dbReference>
<feature type="transmembrane region" description="Helical" evidence="1">
    <location>
        <begin position="192"/>
        <end position="211"/>
    </location>
</feature>
<sequence>MTRRRLRTEDLIDRLAADIRPRHVESRIRTRRLWVVVILAIVVPALLLARPLRADLATRLADGMFVTSVATSAMIFITGVLALLIVRISPLSRSWLLLPLIVLGLWLVSEFTSIALDVSREGWRAFAFETSPQCPLVIGIVGIPIFFAMLGLGGIGLILWRGPTITVAALSAFSLPATMLNLFHGLDTGAMVLLWHFGAIAIFSMTAAFLLNRRIPRIVCDWLAL</sequence>
<evidence type="ECO:0000256" key="1">
    <source>
        <dbReference type="SAM" id="Phobius"/>
    </source>
</evidence>
<keyword evidence="1" id="KW-1133">Transmembrane helix</keyword>
<dbReference type="InterPro" id="IPR009495">
    <property type="entry name" value="NrsF"/>
</dbReference>
<dbReference type="RefSeq" id="WP_077546198.1">
    <property type="nucleotide sequence ID" value="NZ_OBQD01000003.1"/>
</dbReference>
<dbReference type="OrthoDB" id="8437901at2"/>
<feature type="transmembrane region" description="Helical" evidence="1">
    <location>
        <begin position="64"/>
        <end position="86"/>
    </location>
</feature>
<evidence type="ECO:0008006" key="4">
    <source>
        <dbReference type="Google" id="ProtNLM"/>
    </source>
</evidence>